<evidence type="ECO:0000256" key="2">
    <source>
        <dbReference type="SAM" id="Phobius"/>
    </source>
</evidence>
<protein>
    <submittedName>
        <fullName evidence="3">Uncharacterized protein</fullName>
    </submittedName>
</protein>
<evidence type="ECO:0000256" key="1">
    <source>
        <dbReference type="SAM" id="MobiDB-lite"/>
    </source>
</evidence>
<accession>A0ABQ2K6F6</accession>
<feature type="transmembrane region" description="Helical" evidence="2">
    <location>
        <begin position="111"/>
        <end position="128"/>
    </location>
</feature>
<proteinExistence type="predicted"/>
<keyword evidence="2" id="KW-0812">Transmembrane</keyword>
<evidence type="ECO:0000313" key="4">
    <source>
        <dbReference type="Proteomes" id="UP000658127"/>
    </source>
</evidence>
<sequence>MEEHEMTTEEQPETTSGIPAPVAAKRPAIEITIRFDTDQLAELAGLVQGSPAESSPVPVMPSTALTGTEANLPAVTPDPMPPPKEERDLPPLVALGIAMSLAIAAGVLVDWQAAVTVLVIVLELFVVFRDGK</sequence>
<keyword evidence="2" id="KW-0472">Membrane</keyword>
<comment type="caution">
    <text evidence="3">The sequence shown here is derived from an EMBL/GenBank/DDBJ whole genome shotgun (WGS) entry which is preliminary data.</text>
</comment>
<keyword evidence="2" id="KW-1133">Transmembrane helix</keyword>
<keyword evidence="4" id="KW-1185">Reference proteome</keyword>
<organism evidence="3 4">
    <name type="scientific">Nocardia rhizosphaerihabitans</name>
    <dbReference type="NCBI Taxonomy" id="1691570"/>
    <lineage>
        <taxon>Bacteria</taxon>
        <taxon>Bacillati</taxon>
        <taxon>Actinomycetota</taxon>
        <taxon>Actinomycetes</taxon>
        <taxon>Mycobacteriales</taxon>
        <taxon>Nocardiaceae</taxon>
        <taxon>Nocardia</taxon>
    </lineage>
</organism>
<name>A0ABQ2K6F6_9NOCA</name>
<dbReference type="Proteomes" id="UP000658127">
    <property type="component" value="Unassembled WGS sequence"/>
</dbReference>
<gene>
    <name evidence="3" type="ORF">GCM10011610_00380</name>
</gene>
<dbReference type="EMBL" id="BMNE01000001">
    <property type="protein sequence ID" value="GGN65962.1"/>
    <property type="molecule type" value="Genomic_DNA"/>
</dbReference>
<evidence type="ECO:0000313" key="3">
    <source>
        <dbReference type="EMBL" id="GGN65962.1"/>
    </source>
</evidence>
<reference evidence="4" key="1">
    <citation type="journal article" date="2019" name="Int. J. Syst. Evol. Microbiol.">
        <title>The Global Catalogue of Microorganisms (GCM) 10K type strain sequencing project: providing services to taxonomists for standard genome sequencing and annotation.</title>
        <authorList>
            <consortium name="The Broad Institute Genomics Platform"/>
            <consortium name="The Broad Institute Genome Sequencing Center for Infectious Disease"/>
            <person name="Wu L."/>
            <person name="Ma J."/>
        </authorList>
    </citation>
    <scope>NUCLEOTIDE SEQUENCE [LARGE SCALE GENOMIC DNA]</scope>
    <source>
        <strain evidence="4">CGMCC 4.7329</strain>
    </source>
</reference>
<feature type="region of interest" description="Disordered" evidence="1">
    <location>
        <begin position="1"/>
        <end position="23"/>
    </location>
</feature>